<accession>A0A915A2E4</accession>
<evidence type="ECO:0000313" key="2">
    <source>
        <dbReference type="Proteomes" id="UP000887569"/>
    </source>
</evidence>
<dbReference type="Proteomes" id="UP000887569">
    <property type="component" value="Unplaced"/>
</dbReference>
<evidence type="ECO:0000256" key="1">
    <source>
        <dbReference type="SAM" id="MobiDB-lite"/>
    </source>
</evidence>
<feature type="region of interest" description="Disordered" evidence="1">
    <location>
        <begin position="238"/>
        <end position="265"/>
    </location>
</feature>
<proteinExistence type="predicted"/>
<feature type="compositionally biased region" description="Basic and acidic residues" evidence="1">
    <location>
        <begin position="1"/>
        <end position="18"/>
    </location>
</feature>
<reference evidence="3" key="1">
    <citation type="submission" date="2022-11" db="UniProtKB">
        <authorList>
            <consortium name="WormBaseParasite"/>
        </authorList>
    </citation>
    <scope>IDENTIFICATION</scope>
</reference>
<organism evidence="2 3">
    <name type="scientific">Parascaris univalens</name>
    <name type="common">Nematode worm</name>
    <dbReference type="NCBI Taxonomy" id="6257"/>
    <lineage>
        <taxon>Eukaryota</taxon>
        <taxon>Metazoa</taxon>
        <taxon>Ecdysozoa</taxon>
        <taxon>Nematoda</taxon>
        <taxon>Chromadorea</taxon>
        <taxon>Rhabditida</taxon>
        <taxon>Spirurina</taxon>
        <taxon>Ascaridomorpha</taxon>
        <taxon>Ascaridoidea</taxon>
        <taxon>Ascarididae</taxon>
        <taxon>Parascaris</taxon>
    </lineage>
</organism>
<feature type="compositionally biased region" description="Basic and acidic residues" evidence="1">
    <location>
        <begin position="84"/>
        <end position="95"/>
    </location>
</feature>
<protein>
    <submittedName>
        <fullName evidence="3">Uncharacterized protein</fullName>
    </submittedName>
</protein>
<evidence type="ECO:0000313" key="3">
    <source>
        <dbReference type="WBParaSite" id="PgE224_g001_t03"/>
    </source>
</evidence>
<keyword evidence="2" id="KW-1185">Reference proteome</keyword>
<feature type="compositionally biased region" description="Polar residues" evidence="1">
    <location>
        <begin position="115"/>
        <end position="129"/>
    </location>
</feature>
<feature type="compositionally biased region" description="Basic and acidic residues" evidence="1">
    <location>
        <begin position="104"/>
        <end position="114"/>
    </location>
</feature>
<dbReference type="AlphaFoldDB" id="A0A915A2E4"/>
<feature type="region of interest" description="Disordered" evidence="1">
    <location>
        <begin position="1"/>
        <end position="129"/>
    </location>
</feature>
<sequence>LMKETEERLFRSEQKLEVEESNEDNQQEKNGWNRSNSYERRPLFCGIDQNDPCGTRNLKASTGGKSPPPMEGRKKPSSFAKRTFQREQKLREKGTTRVSLGRRPATDEQKETAKKTTNSNEHSLSQTCRTLARPTRQKETVSFPVERTYISPWRRHTQAGTMQKVLPKVLPRRIPEGGGNQAPRLASLSPLVCENAGPVKRERICKQIAVKKNGLLANLTPKNHLGDRSPNVTILRKPVQKNESRNAPDSATGKGINKSRAPNIGCNRSETQALRSARLPGARISTTPLKPCNRKISGCLTENLLKACIENSSSMLTLSRLLPEPLMGGGRPHESSFINKTAQKSPRLAADANRVPVDGKLDEIIFSHEFPKIISDYLKGVGYTQIIAGTMGNAAKQKTTSFVETLCNLVHPIVAEELEVYGKLYCTLTEKKSIIETVIKGFNERVRNSEQWESIKREENEIPC</sequence>
<name>A0A915A2E4_PARUN</name>
<dbReference type="WBParaSite" id="PgE224_g001_t03">
    <property type="protein sequence ID" value="PgE224_g001_t03"/>
    <property type="gene ID" value="PgE224_g001"/>
</dbReference>